<evidence type="ECO:0000313" key="2">
    <source>
        <dbReference type="EMBL" id="OQE08528.1"/>
    </source>
</evidence>
<evidence type="ECO:0000256" key="1">
    <source>
        <dbReference type="SAM" id="SignalP"/>
    </source>
</evidence>
<name>A0A1V6S3V0_9EURO</name>
<evidence type="ECO:0000313" key="3">
    <source>
        <dbReference type="Proteomes" id="UP000191518"/>
    </source>
</evidence>
<dbReference type="EMBL" id="MDYP01000009">
    <property type="protein sequence ID" value="OQE08528.1"/>
    <property type="molecule type" value="Genomic_DNA"/>
</dbReference>
<dbReference type="AlphaFoldDB" id="A0A1V6S3V0"/>
<proteinExistence type="predicted"/>
<dbReference type="Proteomes" id="UP000191518">
    <property type="component" value="Unassembled WGS sequence"/>
</dbReference>
<organism evidence="2 3">
    <name type="scientific">Penicillium vulpinum</name>
    <dbReference type="NCBI Taxonomy" id="29845"/>
    <lineage>
        <taxon>Eukaryota</taxon>
        <taxon>Fungi</taxon>
        <taxon>Dikarya</taxon>
        <taxon>Ascomycota</taxon>
        <taxon>Pezizomycotina</taxon>
        <taxon>Eurotiomycetes</taxon>
        <taxon>Eurotiomycetidae</taxon>
        <taxon>Eurotiales</taxon>
        <taxon>Aspergillaceae</taxon>
        <taxon>Penicillium</taxon>
    </lineage>
</organism>
<sequence>MELTTIIATLSFTAIVAATPVPLNNGRMPPTLQVVEKLFPGSGIPRLAGKLEKTFDISQLGHDILIGYRLNVLYGYGLTLVSLPFLWARQQVTNNALYTDSITIFIYDIAEGSRV</sequence>
<feature type="chain" id="PRO_5012980596" evidence="1">
    <location>
        <begin position="19"/>
        <end position="115"/>
    </location>
</feature>
<comment type="caution">
    <text evidence="2">The sequence shown here is derived from an EMBL/GenBank/DDBJ whole genome shotgun (WGS) entry which is preliminary data.</text>
</comment>
<feature type="signal peptide" evidence="1">
    <location>
        <begin position="1"/>
        <end position="18"/>
    </location>
</feature>
<gene>
    <name evidence="2" type="ORF">PENVUL_c009G01127</name>
</gene>
<protein>
    <submittedName>
        <fullName evidence="2">Uncharacterized protein</fullName>
    </submittedName>
</protein>
<keyword evidence="3" id="KW-1185">Reference proteome</keyword>
<reference evidence="3" key="1">
    <citation type="journal article" date="2017" name="Nat. Microbiol.">
        <title>Global analysis of biosynthetic gene clusters reveals vast potential of secondary metabolite production in Penicillium species.</title>
        <authorList>
            <person name="Nielsen J.C."/>
            <person name="Grijseels S."/>
            <person name="Prigent S."/>
            <person name="Ji B."/>
            <person name="Dainat J."/>
            <person name="Nielsen K.F."/>
            <person name="Frisvad J.C."/>
            <person name="Workman M."/>
            <person name="Nielsen J."/>
        </authorList>
    </citation>
    <scope>NUCLEOTIDE SEQUENCE [LARGE SCALE GENOMIC DNA]</scope>
    <source>
        <strain evidence="3">IBT 29486</strain>
    </source>
</reference>
<keyword evidence="1" id="KW-0732">Signal</keyword>
<accession>A0A1V6S3V0</accession>